<reference evidence="8" key="3">
    <citation type="submission" date="2019-03" db="EMBL/GenBank/DDBJ databases">
        <title>Complete genome of Methylacidiphilum kamchatkense Kam1.</title>
        <authorList>
            <person name="Kruse T."/>
            <person name="Murarilal Ratnadevi C."/>
            <person name="Erikstad H.-A."/>
            <person name="Birkeland N.-K."/>
        </authorList>
    </citation>
    <scope>NUCLEOTIDE SEQUENCE [LARGE SCALE GENOMIC DNA]</scope>
    <source>
        <strain evidence="8">kam1</strain>
    </source>
</reference>
<dbReference type="STRING" id="1202785.A946_04380"/>
<dbReference type="SUPFAM" id="SSF111337">
    <property type="entry name" value="QueA-like"/>
    <property type="match status" value="1"/>
</dbReference>
<dbReference type="InterPro" id="IPR003699">
    <property type="entry name" value="QueA"/>
</dbReference>
<dbReference type="Pfam" id="PF02547">
    <property type="entry name" value="Queuosine_synth"/>
    <property type="match status" value="1"/>
</dbReference>
<evidence type="ECO:0000313" key="6">
    <source>
        <dbReference type="EMBL" id="QDQ41929.1"/>
    </source>
</evidence>
<dbReference type="GO" id="GO:0008616">
    <property type="term" value="P:tRNA queuosine(34) biosynthetic process"/>
    <property type="evidence" value="ECO:0007669"/>
    <property type="project" value="UniProtKB-KW"/>
</dbReference>
<dbReference type="EC" id="2.4.99.17" evidence="6"/>
<dbReference type="KEGG" id="mkc:kam1_682"/>
<proteinExistence type="predicted"/>
<accession>A0A0C1USB3</accession>
<dbReference type="InterPro" id="IPR036100">
    <property type="entry name" value="QueA_sf"/>
</dbReference>
<reference evidence="5 7" key="1">
    <citation type="submission" date="2014-08" db="EMBL/GenBank/DDBJ databases">
        <title>Methylacidiphilum kamchatkense strain Kam1 draft genome sequence.</title>
        <authorList>
            <person name="Birkeland N.-K."/>
            <person name="Erikstad H.A."/>
        </authorList>
    </citation>
    <scope>NUCLEOTIDE SEQUENCE [LARGE SCALE GENOMIC DNA]</scope>
    <source>
        <strain evidence="5 7">Kam1</strain>
    </source>
</reference>
<gene>
    <name evidence="5" type="ORF">A946_04380</name>
    <name evidence="6" type="ORF">kam1_682</name>
</gene>
<keyword evidence="4" id="KW-0671">Queuosine biosynthesis</keyword>
<dbReference type="EMBL" id="CP037899">
    <property type="protein sequence ID" value="QDQ41929.1"/>
    <property type="molecule type" value="Genomic_DNA"/>
</dbReference>
<sequence length="334" mass="38213">MEEYSFSLPKELIALDPTPQRDHCKLMVVDRKTGCFYHCQFSDLPQFLSKEDLLVLNNSKVLPAFFKSMDEKTTFLFVEALAPYQWKVMASPSKHVKSGSIVWLKRSQKDGYCELQAKIVSKLSDGYYILEFDKAPNLESLGLPPLPPYIRKLRKKNNRPEIEQQDMEYYQTVFAQCPGSIAAPTAGLHFSKELLSKFKTAFITLHIGPGTFRPLTAEQLKRAKLEPEYFIIDANLKKMYKEGQRIVAIGTTVVRVLETIKNLEPQEGWTDLFIFPPFQFQRTGALITNFHLPKSSLFLLTCAFAGTNLLKAAYEEAIKKGYRFYSYGDAMLIL</sequence>
<evidence type="ECO:0000313" key="5">
    <source>
        <dbReference type="EMBL" id="KIE58683.1"/>
    </source>
</evidence>
<dbReference type="Gene3D" id="3.40.1780.10">
    <property type="entry name" value="QueA-like"/>
    <property type="match status" value="1"/>
</dbReference>
<dbReference type="AlphaFoldDB" id="A0A0C1USB3"/>
<evidence type="ECO:0000256" key="2">
    <source>
        <dbReference type="ARBA" id="ARBA00022679"/>
    </source>
</evidence>
<keyword evidence="6" id="KW-0328">Glycosyltransferase</keyword>
<dbReference type="PANTHER" id="PTHR30307">
    <property type="entry name" value="S-ADENOSYLMETHIONINE:TRNA RIBOSYLTRANSFERASE-ISOMERASE"/>
    <property type="match status" value="1"/>
</dbReference>
<evidence type="ECO:0000256" key="4">
    <source>
        <dbReference type="ARBA" id="ARBA00022785"/>
    </source>
</evidence>
<protein>
    <submittedName>
        <fullName evidence="5">S-adenosylmethionine tRNA ribosyltransferase</fullName>
    </submittedName>
    <submittedName>
        <fullName evidence="6">S-adenosylmethionine:tRNA ribosyltransferase-isomerase</fullName>
        <ecNumber evidence="6">2.4.99.17</ecNumber>
    </submittedName>
</protein>
<evidence type="ECO:0000256" key="1">
    <source>
        <dbReference type="ARBA" id="ARBA00022490"/>
    </source>
</evidence>
<name>A0A0C1USB3_9BACT</name>
<dbReference type="Gene3D" id="2.40.10.240">
    <property type="entry name" value="QueA-like"/>
    <property type="match status" value="1"/>
</dbReference>
<dbReference type="InterPro" id="IPR042118">
    <property type="entry name" value="QueA_dom1"/>
</dbReference>
<organism evidence="6 8">
    <name type="scientific">Methylacidiphilum kamchatkense Kam1</name>
    <dbReference type="NCBI Taxonomy" id="1202785"/>
    <lineage>
        <taxon>Bacteria</taxon>
        <taxon>Pseudomonadati</taxon>
        <taxon>Verrucomicrobiota</taxon>
        <taxon>Methylacidiphilae</taxon>
        <taxon>Methylacidiphilales</taxon>
        <taxon>Methylacidiphilaceae</taxon>
        <taxon>Methylacidiphilum (ex Ratnadevi et al. 2023)</taxon>
    </lineage>
</organism>
<keyword evidence="3" id="KW-0949">S-adenosyl-L-methionine</keyword>
<evidence type="ECO:0000313" key="7">
    <source>
        <dbReference type="Proteomes" id="UP000031594"/>
    </source>
</evidence>
<dbReference type="PANTHER" id="PTHR30307:SF0">
    <property type="entry name" value="S-ADENOSYLMETHIONINE:TRNA RIBOSYLTRANSFERASE-ISOMERASE"/>
    <property type="match status" value="1"/>
</dbReference>
<dbReference type="RefSeq" id="WP_039721153.1">
    <property type="nucleotide sequence ID" value="NZ_CP037899.1"/>
</dbReference>
<keyword evidence="2 6" id="KW-0808">Transferase</keyword>
<reference evidence="6" key="2">
    <citation type="journal article" date="2019" name="BMC Genomics">
        <title>Complete genome sequence analysis of the thermoacidophilic verrucomicrobial methanotroph 'Candidatus Methylacidiphilum kamchatkense' strain Kam1 and comparison with its closest relatives.</title>
        <authorList>
            <person name="Kruse T."/>
            <person name="Ratnadevi C.M."/>
            <person name="Erikstad H.A."/>
            <person name="Birkeland N.K."/>
        </authorList>
    </citation>
    <scope>NUCLEOTIDE SEQUENCE</scope>
    <source>
        <strain evidence="6">Kam1</strain>
    </source>
</reference>
<dbReference type="NCBIfam" id="TIGR00113">
    <property type="entry name" value="queA"/>
    <property type="match status" value="1"/>
</dbReference>
<dbReference type="OrthoDB" id="9805933at2"/>
<keyword evidence="6" id="KW-0413">Isomerase</keyword>
<evidence type="ECO:0000313" key="8">
    <source>
        <dbReference type="Proteomes" id="UP000315925"/>
    </source>
</evidence>
<keyword evidence="1" id="KW-0963">Cytoplasm</keyword>
<keyword evidence="7" id="KW-1185">Reference proteome</keyword>
<dbReference type="Proteomes" id="UP000315925">
    <property type="component" value="Chromosome"/>
</dbReference>
<evidence type="ECO:0000256" key="3">
    <source>
        <dbReference type="ARBA" id="ARBA00022691"/>
    </source>
</evidence>
<dbReference type="InterPro" id="IPR042119">
    <property type="entry name" value="QueA_dom2"/>
</dbReference>
<dbReference type="GO" id="GO:0051075">
    <property type="term" value="F:S-adenosylmethionine:tRNA ribosyltransferase-isomerase activity"/>
    <property type="evidence" value="ECO:0007669"/>
    <property type="project" value="UniProtKB-EC"/>
</dbReference>
<dbReference type="EMBL" id="JQNX01000003">
    <property type="protein sequence ID" value="KIE58683.1"/>
    <property type="molecule type" value="Genomic_DNA"/>
</dbReference>
<dbReference type="NCBIfam" id="NF001140">
    <property type="entry name" value="PRK00147.1"/>
    <property type="match status" value="1"/>
</dbReference>
<dbReference type="Proteomes" id="UP000031594">
    <property type="component" value="Unassembled WGS sequence"/>
</dbReference>